<dbReference type="Proteomes" id="UP000285794">
    <property type="component" value="Unassembled WGS sequence"/>
</dbReference>
<dbReference type="GO" id="GO:0005524">
    <property type="term" value="F:ATP binding"/>
    <property type="evidence" value="ECO:0007669"/>
    <property type="project" value="UniProtKB-KW"/>
</dbReference>
<feature type="domain" description="tRNA(Ile)-lysidine/2-thiocytidine synthase N-terminal" evidence="3">
    <location>
        <begin position="42"/>
        <end position="200"/>
    </location>
</feature>
<gene>
    <name evidence="4" type="ORF">DWB61_15650</name>
</gene>
<sequence length="260" mass="30392">METVKKTKTEQDKKDECFQRKVAKRMGKAISDFELIEDGDRIMVGVSGGKDSLALLELLALRRKFNKQNFEVVAVHINVLELPYEVDREFLKGFCEKLDVPLIYRDINVDFDRPSKKPACFRCSWHRRTTLFKMTDEFKCNKLALGHHMDDAIETLLMNMMYQGAVCSMPAKLSMFQGNIILIRPLILLKDAEMREYSRIRKFVLEKELCPHEDVTKRKETTKMIERIAGDDSRIRTNMFRSMSNVQSEYLPIIPEKKLN</sequence>
<dbReference type="PANTHER" id="PTHR43686">
    <property type="entry name" value="SULFURTRANSFERASE-RELATED"/>
    <property type="match status" value="1"/>
</dbReference>
<dbReference type="AlphaFoldDB" id="A0A425XXF0"/>
<dbReference type="OrthoDB" id="9807403at2"/>
<feature type="binding site" evidence="2">
    <location>
        <position position="51"/>
    </location>
    <ligand>
        <name>ATP</name>
        <dbReference type="ChEBI" id="CHEBI:30616"/>
    </ligand>
</feature>
<dbReference type="RefSeq" id="WP_125031825.1">
    <property type="nucleotide sequence ID" value="NZ_JAPXVP010000018.1"/>
</dbReference>
<dbReference type="PANTHER" id="PTHR43686:SF1">
    <property type="entry name" value="AMINOTRAN_5 DOMAIN-CONTAINING PROTEIN"/>
    <property type="match status" value="1"/>
</dbReference>
<dbReference type="EMBL" id="QQWG01000021">
    <property type="protein sequence ID" value="RRG19341.1"/>
    <property type="molecule type" value="Genomic_DNA"/>
</dbReference>
<dbReference type="PIRSF" id="PIRSF004976">
    <property type="entry name" value="ATPase_YdaO"/>
    <property type="match status" value="1"/>
</dbReference>
<dbReference type="GO" id="GO:0008033">
    <property type="term" value="P:tRNA processing"/>
    <property type="evidence" value="ECO:0007669"/>
    <property type="project" value="InterPro"/>
</dbReference>
<accession>A0A425XXF0</accession>
<dbReference type="InterPro" id="IPR035107">
    <property type="entry name" value="tRNA_thiolation_TtcA_Ctu1"/>
</dbReference>
<dbReference type="InterPro" id="IPR014729">
    <property type="entry name" value="Rossmann-like_a/b/a_fold"/>
</dbReference>
<feature type="binding site" evidence="2">
    <location>
        <position position="75"/>
    </location>
    <ligand>
        <name>ATP</name>
        <dbReference type="ChEBI" id="CHEBI:30616"/>
    </ligand>
</feature>
<keyword evidence="5" id="KW-1185">Reference proteome</keyword>
<protein>
    <submittedName>
        <fullName evidence="4">tRNA 2-thiocytidine(32) synthetase TtcA</fullName>
    </submittedName>
</protein>
<reference evidence="4 5" key="1">
    <citation type="submission" date="2018-07" db="EMBL/GenBank/DDBJ databases">
        <title>Draft genome sequence of Ancylomarina sp. M1P.</title>
        <authorList>
            <person name="Yadav S."/>
            <person name="Villanueva L."/>
            <person name="Damste J.S.S."/>
        </authorList>
    </citation>
    <scope>NUCLEOTIDE SEQUENCE [LARGE SCALE GENOMIC DNA]</scope>
    <source>
        <strain evidence="4 5">M1P</strain>
    </source>
</reference>
<evidence type="ECO:0000256" key="1">
    <source>
        <dbReference type="ARBA" id="ARBA00022679"/>
    </source>
</evidence>
<keyword evidence="2" id="KW-0547">Nucleotide-binding</keyword>
<evidence type="ECO:0000313" key="4">
    <source>
        <dbReference type="EMBL" id="RRG19341.1"/>
    </source>
</evidence>
<feature type="binding site" evidence="2">
    <location>
        <position position="146"/>
    </location>
    <ligand>
        <name>ATP</name>
        <dbReference type="ChEBI" id="CHEBI:30616"/>
    </ligand>
</feature>
<keyword evidence="2" id="KW-0067">ATP-binding</keyword>
<evidence type="ECO:0000256" key="2">
    <source>
        <dbReference type="PIRSR" id="PIRSR004976-51"/>
    </source>
</evidence>
<comment type="caution">
    <text evidence="4">The sequence shown here is derived from an EMBL/GenBank/DDBJ whole genome shotgun (WGS) entry which is preliminary data.</text>
</comment>
<organism evidence="4 5">
    <name type="scientific">Ancylomarina euxinus</name>
    <dbReference type="NCBI Taxonomy" id="2283627"/>
    <lineage>
        <taxon>Bacteria</taxon>
        <taxon>Pseudomonadati</taxon>
        <taxon>Bacteroidota</taxon>
        <taxon>Bacteroidia</taxon>
        <taxon>Marinilabiliales</taxon>
        <taxon>Marinifilaceae</taxon>
        <taxon>Ancylomarina</taxon>
    </lineage>
</organism>
<dbReference type="SUPFAM" id="SSF52402">
    <property type="entry name" value="Adenine nucleotide alpha hydrolases-like"/>
    <property type="match status" value="1"/>
</dbReference>
<name>A0A425XXF0_9BACT</name>
<feature type="binding site" evidence="2">
    <location>
        <begin position="45"/>
        <end position="47"/>
    </location>
    <ligand>
        <name>ATP</name>
        <dbReference type="ChEBI" id="CHEBI:30616"/>
    </ligand>
</feature>
<dbReference type="Gene3D" id="3.40.50.620">
    <property type="entry name" value="HUPs"/>
    <property type="match status" value="1"/>
</dbReference>
<dbReference type="GO" id="GO:0016740">
    <property type="term" value="F:transferase activity"/>
    <property type="evidence" value="ECO:0007669"/>
    <property type="project" value="UniProtKB-KW"/>
</dbReference>
<proteinExistence type="predicted"/>
<keyword evidence="1" id="KW-0808">Transferase</keyword>
<evidence type="ECO:0000259" key="3">
    <source>
        <dbReference type="Pfam" id="PF01171"/>
    </source>
</evidence>
<dbReference type="InterPro" id="IPR011063">
    <property type="entry name" value="TilS/TtcA_N"/>
</dbReference>
<feature type="binding site" evidence="2">
    <location>
        <position position="151"/>
    </location>
    <ligand>
        <name>ATP</name>
        <dbReference type="ChEBI" id="CHEBI:30616"/>
    </ligand>
</feature>
<dbReference type="Pfam" id="PF01171">
    <property type="entry name" value="ATP_bind_3"/>
    <property type="match status" value="1"/>
</dbReference>
<evidence type="ECO:0000313" key="5">
    <source>
        <dbReference type="Proteomes" id="UP000285794"/>
    </source>
</evidence>